<dbReference type="SUPFAM" id="SSF52402">
    <property type="entry name" value="Adenine nucleotide alpha hydrolases-like"/>
    <property type="match status" value="1"/>
</dbReference>
<name>A0ABS3YUS4_9BACT</name>
<keyword evidence="2" id="KW-1185">Reference proteome</keyword>
<proteinExistence type="predicted"/>
<evidence type="ECO:0000313" key="1">
    <source>
        <dbReference type="EMBL" id="MBO9201579.1"/>
    </source>
</evidence>
<accession>A0ABS3YUS4</accession>
<dbReference type="EMBL" id="JAGHKO010000004">
    <property type="protein sequence ID" value="MBO9201579.1"/>
    <property type="molecule type" value="Genomic_DNA"/>
</dbReference>
<comment type="caution">
    <text evidence="1">The sequence shown here is derived from an EMBL/GenBank/DDBJ whole genome shotgun (WGS) entry which is preliminary data.</text>
</comment>
<dbReference type="RefSeq" id="WP_209139633.1">
    <property type="nucleotide sequence ID" value="NZ_JAGHKO010000004.1"/>
</dbReference>
<protein>
    <recommendedName>
        <fullName evidence="3">UspA domain-containing protein</fullName>
    </recommendedName>
</protein>
<dbReference type="Proteomes" id="UP000677244">
    <property type="component" value="Unassembled WGS sequence"/>
</dbReference>
<reference evidence="1 2" key="1">
    <citation type="submission" date="2021-03" db="EMBL/GenBank/DDBJ databases">
        <title>Assistant Professor.</title>
        <authorList>
            <person name="Huq M.A."/>
        </authorList>
    </citation>
    <scope>NUCLEOTIDE SEQUENCE [LARGE SCALE GENOMIC DNA]</scope>
    <source>
        <strain evidence="1 2">MAH-29</strain>
    </source>
</reference>
<organism evidence="1 2">
    <name type="scientific">Niastella soli</name>
    <dbReference type="NCBI Taxonomy" id="2821487"/>
    <lineage>
        <taxon>Bacteria</taxon>
        <taxon>Pseudomonadati</taxon>
        <taxon>Bacteroidota</taxon>
        <taxon>Chitinophagia</taxon>
        <taxon>Chitinophagales</taxon>
        <taxon>Chitinophagaceae</taxon>
        <taxon>Niastella</taxon>
    </lineage>
</organism>
<sequence>MKKVLVADELFGYLPEKKNVFVVMGAFERNMLSGLFRASTAEIIIKTINVPVFIAHHK</sequence>
<evidence type="ECO:0000313" key="2">
    <source>
        <dbReference type="Proteomes" id="UP000677244"/>
    </source>
</evidence>
<evidence type="ECO:0008006" key="3">
    <source>
        <dbReference type="Google" id="ProtNLM"/>
    </source>
</evidence>
<gene>
    <name evidence="1" type="ORF">J7I42_14955</name>
</gene>